<dbReference type="AlphaFoldDB" id="A0A0E9WPJ1"/>
<proteinExistence type="predicted"/>
<sequence length="44" mass="5279">MHKMGVYTLFLYKVSFCKPIQEDSLFQIIKYDTSFPYSIIQLQN</sequence>
<evidence type="ECO:0000313" key="1">
    <source>
        <dbReference type="EMBL" id="JAH92216.1"/>
    </source>
</evidence>
<reference evidence="1" key="2">
    <citation type="journal article" date="2015" name="Fish Shellfish Immunol.">
        <title>Early steps in the European eel (Anguilla anguilla)-Vibrio vulnificus interaction in the gills: Role of the RtxA13 toxin.</title>
        <authorList>
            <person name="Callol A."/>
            <person name="Pajuelo D."/>
            <person name="Ebbesson L."/>
            <person name="Teles M."/>
            <person name="MacKenzie S."/>
            <person name="Amaro C."/>
        </authorList>
    </citation>
    <scope>NUCLEOTIDE SEQUENCE</scope>
</reference>
<dbReference type="EMBL" id="GBXM01016361">
    <property type="protein sequence ID" value="JAH92216.1"/>
    <property type="molecule type" value="Transcribed_RNA"/>
</dbReference>
<organism evidence="1">
    <name type="scientific">Anguilla anguilla</name>
    <name type="common">European freshwater eel</name>
    <name type="synonym">Muraena anguilla</name>
    <dbReference type="NCBI Taxonomy" id="7936"/>
    <lineage>
        <taxon>Eukaryota</taxon>
        <taxon>Metazoa</taxon>
        <taxon>Chordata</taxon>
        <taxon>Craniata</taxon>
        <taxon>Vertebrata</taxon>
        <taxon>Euteleostomi</taxon>
        <taxon>Actinopterygii</taxon>
        <taxon>Neopterygii</taxon>
        <taxon>Teleostei</taxon>
        <taxon>Anguilliformes</taxon>
        <taxon>Anguillidae</taxon>
        <taxon>Anguilla</taxon>
    </lineage>
</organism>
<protein>
    <submittedName>
        <fullName evidence="1">Uncharacterized protein</fullName>
    </submittedName>
</protein>
<name>A0A0E9WPJ1_ANGAN</name>
<accession>A0A0E9WPJ1</accession>
<reference evidence="1" key="1">
    <citation type="submission" date="2014-11" db="EMBL/GenBank/DDBJ databases">
        <authorList>
            <person name="Amaro Gonzalez C."/>
        </authorList>
    </citation>
    <scope>NUCLEOTIDE SEQUENCE</scope>
</reference>